<comment type="subunit">
    <text evidence="7">Homodimer.</text>
</comment>
<dbReference type="AlphaFoldDB" id="A0A139SNN1"/>
<dbReference type="RefSeq" id="WP_068391948.1">
    <property type="nucleotide sequence ID" value="NZ_LSZO01000187.1"/>
</dbReference>
<feature type="active site" description="Proton acceptor" evidence="5">
    <location>
        <position position="61"/>
    </location>
</feature>
<comment type="caution">
    <text evidence="8">The sequence shown here is derived from an EMBL/GenBank/DDBJ whole genome shotgun (WGS) entry which is preliminary data.</text>
</comment>
<name>A0A139SNN1_9GAMM</name>
<feature type="active site" description="Proton donor" evidence="5">
    <location>
        <position position="130"/>
    </location>
</feature>
<dbReference type="GO" id="GO:0005829">
    <property type="term" value="C:cytosol"/>
    <property type="evidence" value="ECO:0007669"/>
    <property type="project" value="TreeGrafter"/>
</dbReference>
<reference evidence="8 9" key="1">
    <citation type="submission" date="2016-02" db="EMBL/GenBank/DDBJ databases">
        <authorList>
            <person name="Wen L."/>
            <person name="He K."/>
            <person name="Yang H."/>
        </authorList>
    </citation>
    <scope>NUCLEOTIDE SEQUENCE [LARGE SCALE GENOMIC DNA]</scope>
    <source>
        <strain evidence="8 9">CV58</strain>
    </source>
</reference>
<keyword evidence="9" id="KW-1185">Reference proteome</keyword>
<evidence type="ECO:0000313" key="9">
    <source>
        <dbReference type="Proteomes" id="UP000072660"/>
    </source>
</evidence>
<evidence type="ECO:0000256" key="3">
    <source>
        <dbReference type="ARBA" id="ARBA00012098"/>
    </source>
</evidence>
<evidence type="ECO:0000256" key="1">
    <source>
        <dbReference type="ARBA" id="ARBA00001298"/>
    </source>
</evidence>
<dbReference type="Proteomes" id="UP000072660">
    <property type="component" value="Unassembled WGS sequence"/>
</dbReference>
<evidence type="ECO:0000256" key="5">
    <source>
        <dbReference type="PIRSR" id="PIRSR600888-1"/>
    </source>
</evidence>
<evidence type="ECO:0000256" key="2">
    <source>
        <dbReference type="ARBA" id="ARBA00001997"/>
    </source>
</evidence>
<dbReference type="EC" id="5.1.3.13" evidence="3 7"/>
<feature type="site" description="Participates in a stacking interaction with the thymidine ring of dTDP-4-oxo-6-deoxyglucose" evidence="6">
    <location>
        <position position="136"/>
    </location>
</feature>
<dbReference type="PANTHER" id="PTHR21047:SF2">
    <property type="entry name" value="THYMIDINE DIPHOSPHO-4-KETO-RHAMNOSE 3,5-EPIMERASE"/>
    <property type="match status" value="1"/>
</dbReference>
<evidence type="ECO:0000256" key="6">
    <source>
        <dbReference type="PIRSR" id="PIRSR600888-3"/>
    </source>
</evidence>
<dbReference type="NCBIfam" id="TIGR01221">
    <property type="entry name" value="rmlC"/>
    <property type="match status" value="1"/>
</dbReference>
<evidence type="ECO:0000256" key="4">
    <source>
        <dbReference type="ARBA" id="ARBA00019595"/>
    </source>
</evidence>
<dbReference type="Pfam" id="PF00908">
    <property type="entry name" value="dTDP_sugar_isom"/>
    <property type="match status" value="1"/>
</dbReference>
<dbReference type="EMBL" id="LSZO01000187">
    <property type="protein sequence ID" value="KXU36166.1"/>
    <property type="molecule type" value="Genomic_DNA"/>
</dbReference>
<dbReference type="OrthoDB" id="9800680at2"/>
<keyword evidence="7" id="KW-0413">Isomerase</keyword>
<dbReference type="SUPFAM" id="SSF51182">
    <property type="entry name" value="RmlC-like cupins"/>
    <property type="match status" value="1"/>
</dbReference>
<evidence type="ECO:0000256" key="7">
    <source>
        <dbReference type="RuleBase" id="RU364069"/>
    </source>
</evidence>
<proteinExistence type="inferred from homology"/>
<dbReference type="GO" id="GO:0008830">
    <property type="term" value="F:dTDP-4-dehydrorhamnose 3,5-epimerase activity"/>
    <property type="evidence" value="ECO:0007669"/>
    <property type="project" value="UniProtKB-UniRule"/>
</dbReference>
<comment type="similarity">
    <text evidence="7">Belongs to the dTDP-4-dehydrorhamnose 3,5-epimerase family.</text>
</comment>
<organism evidence="8 9">
    <name type="scientific">Ventosimonas gracilis</name>
    <dbReference type="NCBI Taxonomy" id="1680762"/>
    <lineage>
        <taxon>Bacteria</taxon>
        <taxon>Pseudomonadati</taxon>
        <taxon>Pseudomonadota</taxon>
        <taxon>Gammaproteobacteria</taxon>
        <taxon>Pseudomonadales</taxon>
        <taxon>Ventosimonadaceae</taxon>
        <taxon>Ventosimonas</taxon>
    </lineage>
</organism>
<accession>A0A139SNN1</accession>
<dbReference type="InterPro" id="IPR000888">
    <property type="entry name" value="RmlC-like"/>
</dbReference>
<evidence type="ECO:0000313" key="8">
    <source>
        <dbReference type="EMBL" id="KXU36166.1"/>
    </source>
</evidence>
<dbReference type="GO" id="GO:0019305">
    <property type="term" value="P:dTDP-rhamnose biosynthetic process"/>
    <property type="evidence" value="ECO:0007669"/>
    <property type="project" value="UniProtKB-UniRule"/>
</dbReference>
<sequence length="179" mass="20946">MKVIQTRLPGVLIIEPRVFRDERGFFLESFEQQRYRQIGIEKPFVQDNLSRSSHQVLRGLHFQRRRPQGKLVSVSYGRIWDVAVDIEPTSPHFTQYVAVELSDTNHRQLWLAPGYAHGFCVLSAWADVHYRCTDFYCAEDESGVCWNDTILAIDWPIKQPILSQRDKHLPSLTDYLKNQ</sequence>
<protein>
    <recommendedName>
        <fullName evidence="4 7">dTDP-4-dehydrorhamnose 3,5-epimerase</fullName>
        <ecNumber evidence="3 7">5.1.3.13</ecNumber>
    </recommendedName>
    <alternativeName>
        <fullName evidence="7">Thymidine diphospho-4-keto-rhamnose 3,5-epimerase</fullName>
    </alternativeName>
</protein>
<dbReference type="UniPathway" id="UPA00124"/>
<dbReference type="GO" id="GO:0000271">
    <property type="term" value="P:polysaccharide biosynthetic process"/>
    <property type="evidence" value="ECO:0007669"/>
    <property type="project" value="TreeGrafter"/>
</dbReference>
<dbReference type="Gene3D" id="2.60.120.10">
    <property type="entry name" value="Jelly Rolls"/>
    <property type="match status" value="1"/>
</dbReference>
<comment type="function">
    <text evidence="2 7">Catalyzes the epimerization of the C3' and C5'positions of dTDP-6-deoxy-D-xylo-4-hexulose, forming dTDP-6-deoxy-L-lyxo-4-hexulose.</text>
</comment>
<gene>
    <name evidence="8" type="ORF">AXE65_05465</name>
</gene>
<dbReference type="InterPro" id="IPR011051">
    <property type="entry name" value="RmlC_Cupin_sf"/>
</dbReference>
<comment type="catalytic activity">
    <reaction evidence="1 7">
        <text>dTDP-4-dehydro-6-deoxy-alpha-D-glucose = dTDP-4-dehydro-beta-L-rhamnose</text>
        <dbReference type="Rhea" id="RHEA:16969"/>
        <dbReference type="ChEBI" id="CHEBI:57649"/>
        <dbReference type="ChEBI" id="CHEBI:62830"/>
        <dbReference type="EC" id="5.1.3.13"/>
    </reaction>
</comment>
<dbReference type="InterPro" id="IPR014710">
    <property type="entry name" value="RmlC-like_jellyroll"/>
</dbReference>
<dbReference type="PANTHER" id="PTHR21047">
    <property type="entry name" value="DTDP-6-DEOXY-D-GLUCOSE-3,5 EPIMERASE"/>
    <property type="match status" value="1"/>
</dbReference>
<dbReference type="CDD" id="cd00438">
    <property type="entry name" value="cupin_RmlC"/>
    <property type="match status" value="1"/>
</dbReference>
<comment type="pathway">
    <text evidence="7">Carbohydrate biosynthesis; dTDP-L-rhamnose biosynthesis.</text>
</comment>